<dbReference type="PROSITE" id="PS00211">
    <property type="entry name" value="ABC_TRANSPORTER_1"/>
    <property type="match status" value="1"/>
</dbReference>
<dbReference type="InterPro" id="IPR017871">
    <property type="entry name" value="ABC_transporter-like_CS"/>
</dbReference>
<evidence type="ECO:0000313" key="12">
    <source>
        <dbReference type="Proteomes" id="UP000824072"/>
    </source>
</evidence>
<evidence type="ECO:0000256" key="7">
    <source>
        <dbReference type="ARBA" id="ARBA00022840"/>
    </source>
</evidence>
<evidence type="ECO:0000256" key="3">
    <source>
        <dbReference type="ARBA" id="ARBA00022475"/>
    </source>
</evidence>
<evidence type="ECO:0000256" key="1">
    <source>
        <dbReference type="ARBA" id="ARBA00004202"/>
    </source>
</evidence>
<dbReference type="Gene3D" id="3.40.50.300">
    <property type="entry name" value="P-loop containing nucleotide triphosphate hydrolases"/>
    <property type="match status" value="2"/>
</dbReference>
<keyword evidence="5" id="KW-0677">Repeat</keyword>
<dbReference type="GO" id="GO:0005886">
    <property type="term" value="C:plasma membrane"/>
    <property type="evidence" value="ECO:0007669"/>
    <property type="project" value="UniProtKB-SubCell"/>
</dbReference>
<dbReference type="Pfam" id="PF00005">
    <property type="entry name" value="ABC_tran"/>
    <property type="match status" value="2"/>
</dbReference>
<dbReference type="GO" id="GO:0016887">
    <property type="term" value="F:ATP hydrolysis activity"/>
    <property type="evidence" value="ECO:0007669"/>
    <property type="project" value="InterPro"/>
</dbReference>
<evidence type="ECO:0000256" key="4">
    <source>
        <dbReference type="ARBA" id="ARBA00022597"/>
    </source>
</evidence>
<keyword evidence="4" id="KW-0762">Sugar transport</keyword>
<dbReference type="InterPro" id="IPR003439">
    <property type="entry name" value="ABC_transporter-like_ATP-bd"/>
</dbReference>
<dbReference type="PANTHER" id="PTHR43790">
    <property type="entry name" value="CARBOHYDRATE TRANSPORT ATP-BINDING PROTEIN MG119-RELATED"/>
    <property type="match status" value="1"/>
</dbReference>
<dbReference type="EMBL" id="DVMU01000031">
    <property type="protein sequence ID" value="HIU33191.1"/>
    <property type="molecule type" value="Genomic_DNA"/>
</dbReference>
<dbReference type="InterPro" id="IPR050107">
    <property type="entry name" value="ABC_carbohydrate_import_ATPase"/>
</dbReference>
<dbReference type="PROSITE" id="PS50893">
    <property type="entry name" value="ABC_TRANSPORTER_2"/>
    <property type="match status" value="2"/>
</dbReference>
<gene>
    <name evidence="11" type="ORF">IAB02_01380</name>
</gene>
<name>A0A9D1LBY4_9FIRM</name>
<dbReference type="CDD" id="cd03215">
    <property type="entry name" value="ABC_Carb_Monos_II"/>
    <property type="match status" value="1"/>
</dbReference>
<dbReference type="CDD" id="cd03216">
    <property type="entry name" value="ABC_Carb_Monos_I"/>
    <property type="match status" value="1"/>
</dbReference>
<accession>A0A9D1LBY4</accession>
<evidence type="ECO:0000313" key="11">
    <source>
        <dbReference type="EMBL" id="HIU33191.1"/>
    </source>
</evidence>
<reference evidence="11" key="1">
    <citation type="submission" date="2020-10" db="EMBL/GenBank/DDBJ databases">
        <authorList>
            <person name="Gilroy R."/>
        </authorList>
    </citation>
    <scope>NUCLEOTIDE SEQUENCE</scope>
    <source>
        <strain evidence="11">ChiHcec3-11533</strain>
    </source>
</reference>
<feature type="domain" description="ABC transporter" evidence="10">
    <location>
        <begin position="6"/>
        <end position="242"/>
    </location>
</feature>
<dbReference type="PANTHER" id="PTHR43790:SF3">
    <property type="entry name" value="D-ALLOSE IMPORT ATP-BINDING PROTEIN ALSA-RELATED"/>
    <property type="match status" value="1"/>
</dbReference>
<evidence type="ECO:0000256" key="2">
    <source>
        <dbReference type="ARBA" id="ARBA00022448"/>
    </source>
</evidence>
<keyword evidence="9" id="KW-0472">Membrane</keyword>
<keyword evidence="2" id="KW-0813">Transport</keyword>
<evidence type="ECO:0000259" key="10">
    <source>
        <dbReference type="PROSITE" id="PS50893"/>
    </source>
</evidence>
<organism evidence="11 12">
    <name type="scientific">Candidatus Pullichristensenella excrementigallinarum</name>
    <dbReference type="NCBI Taxonomy" id="2840907"/>
    <lineage>
        <taxon>Bacteria</taxon>
        <taxon>Bacillati</taxon>
        <taxon>Bacillota</taxon>
        <taxon>Clostridia</taxon>
        <taxon>Candidatus Pullichristensenella</taxon>
    </lineage>
</organism>
<evidence type="ECO:0000256" key="5">
    <source>
        <dbReference type="ARBA" id="ARBA00022737"/>
    </source>
</evidence>
<keyword evidence="8" id="KW-1278">Translocase</keyword>
<reference evidence="11" key="2">
    <citation type="journal article" date="2021" name="PeerJ">
        <title>Extensive microbial diversity within the chicken gut microbiome revealed by metagenomics and culture.</title>
        <authorList>
            <person name="Gilroy R."/>
            <person name="Ravi A."/>
            <person name="Getino M."/>
            <person name="Pursley I."/>
            <person name="Horton D.L."/>
            <person name="Alikhan N.F."/>
            <person name="Baker D."/>
            <person name="Gharbi K."/>
            <person name="Hall N."/>
            <person name="Watson M."/>
            <person name="Adriaenssens E.M."/>
            <person name="Foster-Nyarko E."/>
            <person name="Jarju S."/>
            <person name="Secka A."/>
            <person name="Antonio M."/>
            <person name="Oren A."/>
            <person name="Chaudhuri R.R."/>
            <person name="La Ragione R."/>
            <person name="Hildebrand F."/>
            <person name="Pallen M.J."/>
        </authorList>
    </citation>
    <scope>NUCLEOTIDE SEQUENCE</scope>
    <source>
        <strain evidence="11">ChiHcec3-11533</strain>
    </source>
</reference>
<dbReference type="SUPFAM" id="SSF52540">
    <property type="entry name" value="P-loop containing nucleoside triphosphate hydrolases"/>
    <property type="match status" value="2"/>
</dbReference>
<sequence>MPNTLLRMEDIEKRFPGVHALKKACLELKAGEVLGLMGENGAGKSTLMNVLSGIFPADSGRIFIDEKEVFIRSVADAQAQGIAFIHQELALEPHLSLAENIFMGREITGSLGFVSQKAMNREAVKYLRIVGLEEPPGKKVIRLSIGQQQMLEIAKAFSLNARILVMDEPTSSLSEKEVQILFSTIRDLKARGIGIIYISHKMQEIFEITDRVSVMRDGSYIGTRITSQTNSDELVQMMVGRELEQYYVRTYNEPGKVMLEAKNICRGDIVRNCSFQVRAGEILGFYGLVGAGRTELMQTIMGLDPITGGEVTINGVKTQKPTPKLCREQRMVLVPEDRKLEGLILEKDIMFNTSIPVLGQIISKLRVNHKKEIALAEKVVRDFSVKASSIRQKTLNLSGGNQQKVVIGKWLLTDPSIIIMDEPTRGIDVGAKAEIYAIMNQLVSQGIAIIMISSELNEILNMCDRLCVMNRGTIVAQLERADFVQDTILHYALGGANS</sequence>
<evidence type="ECO:0000256" key="8">
    <source>
        <dbReference type="ARBA" id="ARBA00022967"/>
    </source>
</evidence>
<comment type="caution">
    <text evidence="11">The sequence shown here is derived from an EMBL/GenBank/DDBJ whole genome shotgun (WGS) entry which is preliminary data.</text>
</comment>
<dbReference type="AlphaFoldDB" id="A0A9D1LBY4"/>
<evidence type="ECO:0000256" key="9">
    <source>
        <dbReference type="ARBA" id="ARBA00023136"/>
    </source>
</evidence>
<proteinExistence type="predicted"/>
<dbReference type="GO" id="GO:0005524">
    <property type="term" value="F:ATP binding"/>
    <property type="evidence" value="ECO:0007669"/>
    <property type="project" value="UniProtKB-KW"/>
</dbReference>
<dbReference type="FunFam" id="3.40.50.300:FF:000127">
    <property type="entry name" value="Ribose import ATP-binding protein RbsA"/>
    <property type="match status" value="1"/>
</dbReference>
<keyword evidence="6" id="KW-0547">Nucleotide-binding</keyword>
<dbReference type="InterPro" id="IPR003593">
    <property type="entry name" value="AAA+_ATPase"/>
</dbReference>
<comment type="subcellular location">
    <subcellularLocation>
        <location evidence="1">Cell membrane</location>
        <topology evidence="1">Peripheral membrane protein</topology>
    </subcellularLocation>
</comment>
<keyword evidence="3" id="KW-1003">Cell membrane</keyword>
<dbReference type="SMART" id="SM00382">
    <property type="entry name" value="AAA"/>
    <property type="match status" value="2"/>
</dbReference>
<dbReference type="InterPro" id="IPR027417">
    <property type="entry name" value="P-loop_NTPase"/>
</dbReference>
<feature type="domain" description="ABC transporter" evidence="10">
    <location>
        <begin position="248"/>
        <end position="496"/>
    </location>
</feature>
<evidence type="ECO:0000256" key="6">
    <source>
        <dbReference type="ARBA" id="ARBA00022741"/>
    </source>
</evidence>
<keyword evidence="7 11" id="KW-0067">ATP-binding</keyword>
<dbReference type="Proteomes" id="UP000824072">
    <property type="component" value="Unassembled WGS sequence"/>
</dbReference>
<protein>
    <submittedName>
        <fullName evidence="11">Sugar ABC transporter ATP-binding protein</fullName>
    </submittedName>
</protein>